<gene>
    <name evidence="1" type="ORF">EVAR_20947_1</name>
</gene>
<keyword evidence="2" id="KW-1185">Reference proteome</keyword>
<evidence type="ECO:0000313" key="1">
    <source>
        <dbReference type="EMBL" id="GBP30493.1"/>
    </source>
</evidence>
<reference evidence="1 2" key="1">
    <citation type="journal article" date="2019" name="Commun. Biol.">
        <title>The bagworm genome reveals a unique fibroin gene that provides high tensile strength.</title>
        <authorList>
            <person name="Kono N."/>
            <person name="Nakamura H."/>
            <person name="Ohtoshi R."/>
            <person name="Tomita M."/>
            <person name="Numata K."/>
            <person name="Arakawa K."/>
        </authorList>
    </citation>
    <scope>NUCLEOTIDE SEQUENCE [LARGE SCALE GENOMIC DNA]</scope>
</reference>
<proteinExistence type="predicted"/>
<dbReference type="AlphaFoldDB" id="A0A4C1UVG9"/>
<organism evidence="1 2">
    <name type="scientific">Eumeta variegata</name>
    <name type="common">Bagworm moth</name>
    <name type="synonym">Eumeta japonica</name>
    <dbReference type="NCBI Taxonomy" id="151549"/>
    <lineage>
        <taxon>Eukaryota</taxon>
        <taxon>Metazoa</taxon>
        <taxon>Ecdysozoa</taxon>
        <taxon>Arthropoda</taxon>
        <taxon>Hexapoda</taxon>
        <taxon>Insecta</taxon>
        <taxon>Pterygota</taxon>
        <taxon>Neoptera</taxon>
        <taxon>Endopterygota</taxon>
        <taxon>Lepidoptera</taxon>
        <taxon>Glossata</taxon>
        <taxon>Ditrysia</taxon>
        <taxon>Tineoidea</taxon>
        <taxon>Psychidae</taxon>
        <taxon>Oiketicinae</taxon>
        <taxon>Eumeta</taxon>
    </lineage>
</organism>
<evidence type="ECO:0000313" key="2">
    <source>
        <dbReference type="Proteomes" id="UP000299102"/>
    </source>
</evidence>
<dbReference type="OrthoDB" id="6626714at2759"/>
<dbReference type="Proteomes" id="UP000299102">
    <property type="component" value="Unassembled WGS sequence"/>
</dbReference>
<name>A0A4C1UVG9_EUMVA</name>
<protein>
    <submittedName>
        <fullName evidence="1">Uncharacterized protein</fullName>
    </submittedName>
</protein>
<accession>A0A4C1UVG9</accession>
<dbReference type="EMBL" id="BGZK01000233">
    <property type="protein sequence ID" value="GBP30493.1"/>
    <property type="molecule type" value="Genomic_DNA"/>
</dbReference>
<comment type="caution">
    <text evidence="1">The sequence shown here is derived from an EMBL/GenBank/DDBJ whole genome shotgun (WGS) entry which is preliminary data.</text>
</comment>
<sequence>MASTSSSLLLTRNKTNVWLVGQTSDHLIQSKLPTTKEVLCLFFHYKIVKKQTNRNSANSAASDVISLWERAGIPTKLKKDVIKKIENKFNEWQKLKKNKENKVKRSEGLRNKEKEWQDNLEYLFDIAHADALNKITIEEDKLFLIAQRKRERPGTIGGVDKEYSKKIARKEEKNARFQRSLHREKSYSESLREKLILSSSPSSSDYECKSSTSEISVKAGPSTANLEVPPKRKRGRKNIFDERLSASLDFAKLSDRKATVVLTSTLKSAGTDPSKYNINSSSVRRQRMKQRKRVAESLKKEFQPNTPLTVHWDGKLIEDITGHKTVDRLPILVSGQGVDQLWLSQNSVMELGRRVLQLFMTLLFLGTWATKSNVLLRHHCGQYRFKSRCLHFIRTEDRKDALWLACRHHIMEIVLEAVVVQALGPSSGPEILIFKRFRSAWPSIDQRKFSIVSSDPDALRYVQNIADSTISFAKKQLNDYQPRDDYKELLTLTIIFLGGVPNKGISFRAPADFYNPGNSVYISTKEPRLWEEDEDYKASREIVRSMRVVNDIAERGVA</sequence>